<dbReference type="InterPro" id="IPR006935">
    <property type="entry name" value="Helicase/UvrB_N"/>
</dbReference>
<keyword evidence="3" id="KW-0547">Nucleotide-binding</keyword>
<proteinExistence type="predicted"/>
<dbReference type="InterPro" id="IPR014001">
    <property type="entry name" value="Helicase_ATP-bd"/>
</dbReference>
<keyword evidence="3" id="KW-0347">Helicase</keyword>
<dbReference type="EMBL" id="CP127225">
    <property type="protein sequence ID" value="WIX05062.1"/>
    <property type="molecule type" value="Genomic_DNA"/>
</dbReference>
<dbReference type="CDD" id="cd17926">
    <property type="entry name" value="DEXHc_RE"/>
    <property type="match status" value="1"/>
</dbReference>
<feature type="domain" description="Helicase ATP-binding" evidence="1">
    <location>
        <begin position="1"/>
        <end position="157"/>
    </location>
</feature>
<keyword evidence="3" id="KW-0378">Hydrolase</keyword>
<evidence type="ECO:0000313" key="4">
    <source>
        <dbReference type="Proteomes" id="UP001228059"/>
    </source>
</evidence>
<evidence type="ECO:0000313" key="3">
    <source>
        <dbReference type="EMBL" id="WIX05062.1"/>
    </source>
</evidence>
<dbReference type="PANTHER" id="PTHR47396:SF1">
    <property type="entry name" value="ATP-DEPENDENT HELICASE IRC3-RELATED"/>
    <property type="match status" value="1"/>
</dbReference>
<dbReference type="Pfam" id="PF04851">
    <property type="entry name" value="ResIII"/>
    <property type="match status" value="1"/>
</dbReference>
<dbReference type="InterPro" id="IPR050742">
    <property type="entry name" value="Helicase_Restrict-Modif_Enz"/>
</dbReference>
<dbReference type="GO" id="GO:0004386">
    <property type="term" value="F:helicase activity"/>
    <property type="evidence" value="ECO:0007669"/>
    <property type="project" value="UniProtKB-KW"/>
</dbReference>
<feature type="domain" description="Helicase C-terminal" evidence="2">
    <location>
        <begin position="190"/>
        <end position="359"/>
    </location>
</feature>
<accession>A0AAJ6GPV4</accession>
<dbReference type="RefSeq" id="WP_285956436.1">
    <property type="nucleotide sequence ID" value="NZ_CP127225.1"/>
</dbReference>
<dbReference type="GO" id="GO:0003677">
    <property type="term" value="F:DNA binding"/>
    <property type="evidence" value="ECO:0007669"/>
    <property type="project" value="InterPro"/>
</dbReference>
<dbReference type="GO" id="GO:0005524">
    <property type="term" value="F:ATP binding"/>
    <property type="evidence" value="ECO:0007669"/>
    <property type="project" value="InterPro"/>
</dbReference>
<evidence type="ECO:0000259" key="2">
    <source>
        <dbReference type="PROSITE" id="PS51194"/>
    </source>
</evidence>
<dbReference type="GO" id="GO:0016787">
    <property type="term" value="F:hydrolase activity"/>
    <property type="evidence" value="ECO:0007669"/>
    <property type="project" value="InterPro"/>
</dbReference>
<dbReference type="SUPFAM" id="SSF52540">
    <property type="entry name" value="P-loop containing nucleoside triphosphate hydrolases"/>
    <property type="match status" value="1"/>
</dbReference>
<organism evidence="3 4">
    <name type="scientific">Xanthomonas oryzae pv. leersiae</name>
    <dbReference type="NCBI Taxonomy" id="3112258"/>
    <lineage>
        <taxon>Bacteria</taxon>
        <taxon>Pseudomonadati</taxon>
        <taxon>Pseudomonadota</taxon>
        <taxon>Gammaproteobacteria</taxon>
        <taxon>Lysobacterales</taxon>
        <taxon>Lysobacteraceae</taxon>
        <taxon>Xanthomonas</taxon>
    </lineage>
</organism>
<dbReference type="PROSITE" id="PS51192">
    <property type="entry name" value="HELICASE_ATP_BIND_1"/>
    <property type="match status" value="1"/>
</dbReference>
<dbReference type="GO" id="GO:0005829">
    <property type="term" value="C:cytosol"/>
    <property type="evidence" value="ECO:0007669"/>
    <property type="project" value="TreeGrafter"/>
</dbReference>
<protein>
    <submittedName>
        <fullName evidence="3">DEAD/DEAH box helicase family protein</fullName>
    </submittedName>
</protein>
<dbReference type="InterPro" id="IPR027417">
    <property type="entry name" value="P-loop_NTPase"/>
</dbReference>
<keyword evidence="3" id="KW-0067">ATP-binding</keyword>
<gene>
    <name evidence="3" type="ORF">QN060_12160</name>
</gene>
<name>A0AAJ6GPV4_9XANT</name>
<evidence type="ECO:0000259" key="1">
    <source>
        <dbReference type="PROSITE" id="PS51192"/>
    </source>
</evidence>
<dbReference type="InterPro" id="IPR001650">
    <property type="entry name" value="Helicase_C-like"/>
</dbReference>
<sequence>MPTGTGKTDTIFAIIIAGRFRRTLLIVPSDALRTQIGDRLTSLQRLRTINAISDDILSPIVHRIDGRGAAVDVQAIEASNVTIATPAALAQLGDNELEAFAAHFSHLIFDEAHHVAAVTWGRIRNAFGSKPAIYFTATPFRLDQQRLEGKIIFNYSLSQAQRDNYFQKIDFFPVREYVTSEIDRTIAAKAVELLTNDLEAGFDHILMARCAKISKANRIIELYSELGPEFEPVVIHSKSNRTKERDLERIRTRQSRIVVCVDMFGEGFDLPELKIAAIHDQHQSPAVTLQFIGRLTRTDTRLGTAKFVANIANQRADSPMKRLFEENADWSLIIREVSTERIGRELQRQEFESRFEGDSEGAKIAALNPAPNISCLAYRLTKSNWRPRAVKSLGSPSETLQLHSVSDDESIVMAVSHETAPVAWARSESIYGSTWHLYLAYYRQSDSTLFISCTGDERQTSRFQALVAPSARRINGDDVFRIMYGINRLKLQNVGLSRSGRDVRFTMHVGQDVNRVMDDLESGRSIKSNIFGVGHADGESTTAGCSAKGKLWKMDSGAVDDWVRWCDVVASKINNSAIDTAAILRNVMRAEKLSGRWPDGIFFADWPDALGVETEGRCAITVNGESYPLLNTKLGQPVKESDDTLAIALSAISPNGDERALTTIRIHLQSDGYRYSSDRATLLIGSKEHDLNDYLDRERMRLLQADGSILIGDYRYFTHATLNVPLPATLLSTWNWGSTNIHRESMAHPADFDSVQGFTLQKIVDSYDIIFNDDGAGEIADLVAIREAPDHIAVDLYHCKYCGSGQRPGARVDDAYVVAGQASRSAKWLHKGPALFQRLLDRYSAGEVSGTQRLLKGTPPQIDVLRLKARDIEMRMGFFIVQPAFSAASVTDSVMTVLGTSYMYLRDIANVDLRVIASP</sequence>
<dbReference type="PANTHER" id="PTHR47396">
    <property type="entry name" value="TYPE I RESTRICTION ENZYME ECOKI R PROTEIN"/>
    <property type="match status" value="1"/>
</dbReference>
<reference evidence="3 4" key="1">
    <citation type="submission" date="2023-05" db="EMBL/GenBank/DDBJ databases">
        <title>Complete Genome Resource of Xanthomonas oryzae pv. leersiae Strain YNJC Isolated From Plateau Japonica Rice in Southwest China.</title>
        <authorList>
            <person name="Aa X."/>
            <person name="Mei L."/>
            <person name="Liu P."/>
            <person name="Yang Y."/>
            <person name="Tang C."/>
            <person name="Zhang F."/>
            <person name="Dong C."/>
            <person name="Wang B."/>
            <person name="Chen X."/>
            <person name="Dai L."/>
        </authorList>
    </citation>
    <scope>NUCLEOTIDE SEQUENCE [LARGE SCALE GENOMIC DNA]</scope>
    <source>
        <strain evidence="3 4">YNJC</strain>
    </source>
</reference>
<dbReference type="AlphaFoldDB" id="A0AAJ6GPV4"/>
<dbReference type="PROSITE" id="PS51194">
    <property type="entry name" value="HELICASE_CTER"/>
    <property type="match status" value="1"/>
</dbReference>
<dbReference type="Gene3D" id="3.40.50.300">
    <property type="entry name" value="P-loop containing nucleotide triphosphate hydrolases"/>
    <property type="match status" value="2"/>
</dbReference>
<dbReference type="Proteomes" id="UP001228059">
    <property type="component" value="Chromosome"/>
</dbReference>
<dbReference type="Pfam" id="PF00271">
    <property type="entry name" value="Helicase_C"/>
    <property type="match status" value="1"/>
</dbReference>
<dbReference type="SMART" id="SM00490">
    <property type="entry name" value="HELICc"/>
    <property type="match status" value="1"/>
</dbReference>